<dbReference type="InterPro" id="IPR029044">
    <property type="entry name" value="Nucleotide-diphossugar_trans"/>
</dbReference>
<evidence type="ECO:0000313" key="2">
    <source>
        <dbReference type="EMBL" id="QDV40947.1"/>
    </source>
</evidence>
<evidence type="ECO:0000259" key="1">
    <source>
        <dbReference type="Pfam" id="PF00535"/>
    </source>
</evidence>
<dbReference type="OrthoDB" id="9772170at2"/>
<dbReference type="PANTHER" id="PTHR43685:SF2">
    <property type="entry name" value="GLYCOSYLTRANSFERASE 2-LIKE DOMAIN-CONTAINING PROTEIN"/>
    <property type="match status" value="1"/>
</dbReference>
<name>A0A518HJB5_9BACT</name>
<reference evidence="2 3" key="1">
    <citation type="submission" date="2019-03" db="EMBL/GenBank/DDBJ databases">
        <title>Deep-cultivation of Planctomycetes and their phenomic and genomic characterization uncovers novel biology.</title>
        <authorList>
            <person name="Wiegand S."/>
            <person name="Jogler M."/>
            <person name="Boedeker C."/>
            <person name="Pinto D."/>
            <person name="Vollmers J."/>
            <person name="Rivas-Marin E."/>
            <person name="Kohn T."/>
            <person name="Peeters S.H."/>
            <person name="Heuer A."/>
            <person name="Rast P."/>
            <person name="Oberbeckmann S."/>
            <person name="Bunk B."/>
            <person name="Jeske O."/>
            <person name="Meyerdierks A."/>
            <person name="Storesund J.E."/>
            <person name="Kallscheuer N."/>
            <person name="Luecker S."/>
            <person name="Lage O.M."/>
            <person name="Pohl T."/>
            <person name="Merkel B.J."/>
            <person name="Hornburger P."/>
            <person name="Mueller R.-W."/>
            <person name="Bruemmer F."/>
            <person name="Labrenz M."/>
            <person name="Spormann A.M."/>
            <person name="Op den Camp H."/>
            <person name="Overmann J."/>
            <person name="Amann R."/>
            <person name="Jetten M.S.M."/>
            <person name="Mascher T."/>
            <person name="Medema M.H."/>
            <person name="Devos D.P."/>
            <person name="Kaster A.-K."/>
            <person name="Ovreas L."/>
            <person name="Rohde M."/>
            <person name="Galperin M.Y."/>
            <person name="Jogler C."/>
        </authorList>
    </citation>
    <scope>NUCLEOTIDE SEQUENCE [LARGE SCALE GENOMIC DNA]</scope>
    <source>
        <strain evidence="2 3">Enr13</strain>
    </source>
</reference>
<dbReference type="PANTHER" id="PTHR43685">
    <property type="entry name" value="GLYCOSYLTRANSFERASE"/>
    <property type="match status" value="1"/>
</dbReference>
<proteinExistence type="predicted"/>
<dbReference type="EC" id="2.4.-.-" evidence="2"/>
<dbReference type="CDD" id="cd00761">
    <property type="entry name" value="Glyco_tranf_GTA_type"/>
    <property type="match status" value="1"/>
</dbReference>
<dbReference type="InterPro" id="IPR050834">
    <property type="entry name" value="Glycosyltransf_2"/>
</dbReference>
<evidence type="ECO:0000313" key="3">
    <source>
        <dbReference type="Proteomes" id="UP000319004"/>
    </source>
</evidence>
<feature type="domain" description="Glycosyltransferase 2-like" evidence="1">
    <location>
        <begin position="7"/>
        <end position="138"/>
    </location>
</feature>
<dbReference type="Gene3D" id="3.90.550.10">
    <property type="entry name" value="Spore Coat Polysaccharide Biosynthesis Protein SpsA, Chain A"/>
    <property type="match status" value="1"/>
</dbReference>
<dbReference type="InterPro" id="IPR001173">
    <property type="entry name" value="Glyco_trans_2-like"/>
</dbReference>
<dbReference type="Pfam" id="PF00535">
    <property type="entry name" value="Glycos_transf_2"/>
    <property type="match status" value="1"/>
</dbReference>
<dbReference type="SUPFAM" id="SSF53448">
    <property type="entry name" value="Nucleotide-diphospho-sugar transferases"/>
    <property type="match status" value="1"/>
</dbReference>
<sequence length="310" mass="34463">MSNPTVSVVIPAYNASATIARAIDSCLAQTVPLWQIIVVDDGSSDGLAEFVQSRYSDPVTLIRQANSRTAAARNRGLDAVTGDFVGFLDADDHWERDKIERQLSIFAAYPEVNVVAGRFYSQSPGLPPTLNESKSNRWYDRPLRASGADAFMLGTLHWTGTVLVRRPAIENLRFISGLEPAEDRDLWIRLAANNTVYLDSQPLATAVLEPGSLSRGSIEVDCSKMLEVIQRNRSLLSLPSRLFWTSYVRYRWAAMDPQPSTALPMLMRSVAGWPLPFAGMPAMKRLGRLKRLLVLLRQSMMRPNQPEGVS</sequence>
<dbReference type="Proteomes" id="UP000319004">
    <property type="component" value="Chromosome"/>
</dbReference>
<gene>
    <name evidence="2" type="primary">epsE_2</name>
    <name evidence="2" type="ORF">Enr13x_07850</name>
</gene>
<dbReference type="EMBL" id="CP037423">
    <property type="protein sequence ID" value="QDV40947.1"/>
    <property type="molecule type" value="Genomic_DNA"/>
</dbReference>
<accession>A0A518HJB5</accession>
<keyword evidence="2" id="KW-0808">Transferase</keyword>
<protein>
    <submittedName>
        <fullName evidence="2">Glycosyltransferase EpsE</fullName>
        <ecNumber evidence="2">2.4.-.-</ecNumber>
    </submittedName>
</protein>
<dbReference type="RefSeq" id="WP_145384741.1">
    <property type="nucleotide sequence ID" value="NZ_CP037423.1"/>
</dbReference>
<keyword evidence="3" id="KW-1185">Reference proteome</keyword>
<keyword evidence="2" id="KW-0328">Glycosyltransferase</keyword>
<dbReference type="GO" id="GO:0016757">
    <property type="term" value="F:glycosyltransferase activity"/>
    <property type="evidence" value="ECO:0007669"/>
    <property type="project" value="UniProtKB-KW"/>
</dbReference>
<organism evidence="2 3">
    <name type="scientific">Stieleria neptunia</name>
    <dbReference type="NCBI Taxonomy" id="2527979"/>
    <lineage>
        <taxon>Bacteria</taxon>
        <taxon>Pseudomonadati</taxon>
        <taxon>Planctomycetota</taxon>
        <taxon>Planctomycetia</taxon>
        <taxon>Pirellulales</taxon>
        <taxon>Pirellulaceae</taxon>
        <taxon>Stieleria</taxon>
    </lineage>
</organism>
<dbReference type="KEGG" id="snep:Enr13x_07850"/>
<dbReference type="AlphaFoldDB" id="A0A518HJB5"/>